<dbReference type="EMBL" id="GBEZ01023111">
    <property type="protein sequence ID" value="JAC63758.1"/>
    <property type="molecule type" value="Transcribed_RNA"/>
</dbReference>
<accession>A0A061QVM3</accession>
<organism evidence="1">
    <name type="scientific">Tetraselmis sp. GSL018</name>
    <dbReference type="NCBI Taxonomy" id="582737"/>
    <lineage>
        <taxon>Eukaryota</taxon>
        <taxon>Viridiplantae</taxon>
        <taxon>Chlorophyta</taxon>
        <taxon>core chlorophytes</taxon>
        <taxon>Chlorodendrophyceae</taxon>
        <taxon>Chlorodendrales</taxon>
        <taxon>Chlorodendraceae</taxon>
        <taxon>Tetraselmis</taxon>
    </lineage>
</organism>
<evidence type="ECO:0000313" key="1">
    <source>
        <dbReference type="EMBL" id="JAC63758.1"/>
    </source>
</evidence>
<reference evidence="1" key="1">
    <citation type="submission" date="2014-05" db="EMBL/GenBank/DDBJ databases">
        <title>The transcriptome of the halophilic microalga Tetraselmis sp. GSL018 isolated from the Great Salt Lake, Utah.</title>
        <authorList>
            <person name="Jinkerson R.E."/>
            <person name="D'Adamo S."/>
            <person name="Posewitz M.C."/>
        </authorList>
    </citation>
    <scope>NUCLEOTIDE SEQUENCE</scope>
    <source>
        <strain evidence="1">GSL018</strain>
    </source>
</reference>
<proteinExistence type="predicted"/>
<name>A0A061QVM3_9CHLO</name>
<sequence>KNAAGFSFIKYVIVDETWVLEGARAALQRGYFRGFSDPTW</sequence>
<protein>
    <submittedName>
        <fullName evidence="1">Uncharacterized protein</fullName>
    </submittedName>
</protein>
<dbReference type="AlphaFoldDB" id="A0A061QVM3"/>
<evidence type="ECO:0000313" key="2">
    <source>
        <dbReference type="EMBL" id="JAC79596.1"/>
    </source>
</evidence>
<dbReference type="EMBL" id="GBEZ01005745">
    <property type="protein sequence ID" value="JAC79596.1"/>
    <property type="molecule type" value="Transcribed_RNA"/>
</dbReference>
<feature type="non-terminal residue" evidence="1">
    <location>
        <position position="1"/>
    </location>
</feature>
<gene>
    <name evidence="2" type="ORF">TSPGSL018_12323</name>
    <name evidence="1" type="ORF">TSPGSL018_19838</name>
</gene>